<dbReference type="OrthoDB" id="512581at2"/>
<feature type="signal peptide" evidence="1">
    <location>
        <begin position="1"/>
        <end position="23"/>
    </location>
</feature>
<dbReference type="RefSeq" id="WP_147100461.1">
    <property type="nucleotide sequence ID" value="NZ_JBHUFH010000001.1"/>
</dbReference>
<evidence type="ECO:0000313" key="2">
    <source>
        <dbReference type="EMBL" id="TXB66402.1"/>
    </source>
</evidence>
<protein>
    <recommendedName>
        <fullName evidence="4">DUF5666 domain-containing protein</fullName>
    </recommendedName>
</protein>
<dbReference type="InterPro" id="IPR046150">
    <property type="entry name" value="DUF6152"/>
</dbReference>
<evidence type="ECO:0008006" key="4">
    <source>
        <dbReference type="Google" id="ProtNLM"/>
    </source>
</evidence>
<accession>A0A5C6RYF8</accession>
<evidence type="ECO:0000256" key="1">
    <source>
        <dbReference type="SAM" id="SignalP"/>
    </source>
</evidence>
<organism evidence="2 3">
    <name type="scientific">Paracoccus aurantiacus</name>
    <dbReference type="NCBI Taxonomy" id="2599412"/>
    <lineage>
        <taxon>Bacteria</taxon>
        <taxon>Pseudomonadati</taxon>
        <taxon>Pseudomonadota</taxon>
        <taxon>Alphaproteobacteria</taxon>
        <taxon>Rhodobacterales</taxon>
        <taxon>Paracoccaceae</taxon>
        <taxon>Paracoccus</taxon>
    </lineage>
</organism>
<sequence>MNPLRRLLAVTAATLALSLPALAHHGWGWAEGELTELTGTIRSVAITPPHPVLQVETADGKMWTVQLGNPGRTERAGFIEGVASAGDEVHVLGNQSQDQDETLMKAVRIRLDGRDYTFYPERIPES</sequence>
<dbReference type="Proteomes" id="UP000321562">
    <property type="component" value="Unassembled WGS sequence"/>
</dbReference>
<reference evidence="2 3" key="1">
    <citation type="submission" date="2019-08" db="EMBL/GenBank/DDBJ databases">
        <authorList>
            <person name="Ye J."/>
        </authorList>
    </citation>
    <scope>NUCLEOTIDE SEQUENCE [LARGE SCALE GENOMIC DNA]</scope>
    <source>
        <strain evidence="2 3">TK008</strain>
    </source>
</reference>
<comment type="caution">
    <text evidence="2">The sequence shown here is derived from an EMBL/GenBank/DDBJ whole genome shotgun (WGS) entry which is preliminary data.</text>
</comment>
<name>A0A5C6RYF8_9RHOB</name>
<gene>
    <name evidence="2" type="ORF">FQV27_15940</name>
</gene>
<dbReference type="AlphaFoldDB" id="A0A5C6RYF8"/>
<feature type="chain" id="PRO_5022731729" description="DUF5666 domain-containing protein" evidence="1">
    <location>
        <begin position="24"/>
        <end position="126"/>
    </location>
</feature>
<keyword evidence="1" id="KW-0732">Signal</keyword>
<keyword evidence="3" id="KW-1185">Reference proteome</keyword>
<proteinExistence type="predicted"/>
<dbReference type="EMBL" id="VOPL01000008">
    <property type="protein sequence ID" value="TXB66402.1"/>
    <property type="molecule type" value="Genomic_DNA"/>
</dbReference>
<evidence type="ECO:0000313" key="3">
    <source>
        <dbReference type="Proteomes" id="UP000321562"/>
    </source>
</evidence>
<dbReference type="Pfam" id="PF19649">
    <property type="entry name" value="DUF6152"/>
    <property type="match status" value="1"/>
</dbReference>